<protein>
    <submittedName>
        <fullName evidence="1">Uncharacterized protein</fullName>
    </submittedName>
</protein>
<reference evidence="1" key="2">
    <citation type="submission" date="2020-09" db="EMBL/GenBank/DDBJ databases">
        <authorList>
            <person name="Sun Q."/>
            <person name="Kim S."/>
        </authorList>
    </citation>
    <scope>NUCLEOTIDE SEQUENCE</scope>
    <source>
        <strain evidence="1">KCTC 42590</strain>
    </source>
</reference>
<organism evidence="1 2">
    <name type="scientific">Kordiimonas sediminis</name>
    <dbReference type="NCBI Taxonomy" id="1735581"/>
    <lineage>
        <taxon>Bacteria</taxon>
        <taxon>Pseudomonadati</taxon>
        <taxon>Pseudomonadota</taxon>
        <taxon>Alphaproteobacteria</taxon>
        <taxon>Kordiimonadales</taxon>
        <taxon>Kordiimonadaceae</taxon>
        <taxon>Kordiimonas</taxon>
    </lineage>
</organism>
<dbReference type="RefSeq" id="WP_191249989.1">
    <property type="nucleotide sequence ID" value="NZ_BNCI01000001.1"/>
</dbReference>
<reference evidence="1" key="1">
    <citation type="journal article" date="2014" name="Int. J. Syst. Evol. Microbiol.">
        <title>Complete genome sequence of Corynebacterium casei LMG S-19264T (=DSM 44701T), isolated from a smear-ripened cheese.</title>
        <authorList>
            <consortium name="US DOE Joint Genome Institute (JGI-PGF)"/>
            <person name="Walter F."/>
            <person name="Albersmeier A."/>
            <person name="Kalinowski J."/>
            <person name="Ruckert C."/>
        </authorList>
    </citation>
    <scope>NUCLEOTIDE SEQUENCE</scope>
    <source>
        <strain evidence="1">KCTC 42590</strain>
    </source>
</reference>
<sequence length="289" mass="30456">MTRAAFDRFLNGQAGAEVPLVPMFEDLASRVGSLGAEDMIADAGAWSSNLAKTGKLLSADALVLGFGAGAASYRDAVKGGASALETAGVTTALDAFDRLVKTEQSFTGCIASITGPMTLGAEVPDAADLKHSLVEIAEAFCKTRPDLLLFREGNALGGQDVSMAERKAYNTIKNMASYYSVPLGIYLEDYVPSMIPSLAKLKVPYIFLGADKAGNLPDLSLLRDLAAEVDGIGVPINFTDAQAARQQAQDACNTLKGANILFTHSGELGREIDLEATLELIKDLREMGS</sequence>
<keyword evidence="2" id="KW-1185">Reference proteome</keyword>
<evidence type="ECO:0000313" key="2">
    <source>
        <dbReference type="Proteomes" id="UP000630923"/>
    </source>
</evidence>
<dbReference type="AlphaFoldDB" id="A0A919AKN3"/>
<name>A0A919AKN3_9PROT</name>
<accession>A0A919AKN3</accession>
<comment type="caution">
    <text evidence="1">The sequence shown here is derived from an EMBL/GenBank/DDBJ whole genome shotgun (WGS) entry which is preliminary data.</text>
</comment>
<proteinExistence type="predicted"/>
<dbReference type="EMBL" id="BNCI01000001">
    <property type="protein sequence ID" value="GHF14037.1"/>
    <property type="molecule type" value="Genomic_DNA"/>
</dbReference>
<dbReference type="Proteomes" id="UP000630923">
    <property type="component" value="Unassembled WGS sequence"/>
</dbReference>
<evidence type="ECO:0000313" key="1">
    <source>
        <dbReference type="EMBL" id="GHF14037.1"/>
    </source>
</evidence>
<gene>
    <name evidence="1" type="ORF">GCM10017044_05160</name>
</gene>